<dbReference type="AlphaFoldDB" id="A0A9W8AGK3"/>
<keyword evidence="2 4" id="KW-0689">Ribosomal protein</keyword>
<dbReference type="Proteomes" id="UP001150569">
    <property type="component" value="Unassembled WGS sequence"/>
</dbReference>
<gene>
    <name evidence="4" type="primary">rpl13_1</name>
    <name evidence="4" type="ORF">IWQ60_001498</name>
</gene>
<dbReference type="PANTHER" id="PTHR11722:SF0">
    <property type="entry name" value="LARGE RIBOSOMAL SUBUNIT PROTEIN EL13"/>
    <property type="match status" value="1"/>
</dbReference>
<organism evidence="4 5">
    <name type="scientific">Tieghemiomyces parasiticus</name>
    <dbReference type="NCBI Taxonomy" id="78921"/>
    <lineage>
        <taxon>Eukaryota</taxon>
        <taxon>Fungi</taxon>
        <taxon>Fungi incertae sedis</taxon>
        <taxon>Zoopagomycota</taxon>
        <taxon>Kickxellomycotina</taxon>
        <taxon>Dimargaritomycetes</taxon>
        <taxon>Dimargaritales</taxon>
        <taxon>Dimargaritaceae</taxon>
        <taxon>Tieghemiomyces</taxon>
    </lineage>
</organism>
<accession>A0A9W8AGK3</accession>
<proteinExistence type="inferred from homology"/>
<sequence length="213" mass="24134">MKRNSQLPNVHLRKDWKRRVRTWFDQPAKAQARRTTRARKAALIAPRPVDGPLRPAVRCPTVRYNMRLRVGRGFTHEEIKAAGLNAKYARTIGIAIDHRRTNKSEESLERNVQRLKAYLAKLIVFPLKAQKAKAAAFPAAHDAASVEEAQAVPQLQGPLFKVTFQKEATEVRAPTAEEKEFSGFRALRKARYNTLNKGTRATMAAKRAEAERN</sequence>
<dbReference type="InterPro" id="IPR001380">
    <property type="entry name" value="Ribosomal_eL13"/>
</dbReference>
<comment type="caution">
    <text evidence="4">The sequence shown here is derived from an EMBL/GenBank/DDBJ whole genome shotgun (WGS) entry which is preliminary data.</text>
</comment>
<dbReference type="GO" id="GO:0022625">
    <property type="term" value="C:cytosolic large ribosomal subunit"/>
    <property type="evidence" value="ECO:0007669"/>
    <property type="project" value="TreeGrafter"/>
</dbReference>
<name>A0A9W8AGK3_9FUNG</name>
<dbReference type="GO" id="GO:0006412">
    <property type="term" value="P:translation"/>
    <property type="evidence" value="ECO:0007669"/>
    <property type="project" value="InterPro"/>
</dbReference>
<reference evidence="4" key="1">
    <citation type="submission" date="2022-07" db="EMBL/GenBank/DDBJ databases">
        <title>Phylogenomic reconstructions and comparative analyses of Kickxellomycotina fungi.</title>
        <authorList>
            <person name="Reynolds N.K."/>
            <person name="Stajich J.E."/>
            <person name="Barry K."/>
            <person name="Grigoriev I.V."/>
            <person name="Crous P."/>
            <person name="Smith M.E."/>
        </authorList>
    </citation>
    <scope>NUCLEOTIDE SEQUENCE</scope>
    <source>
        <strain evidence="4">RSA 861</strain>
    </source>
</reference>
<dbReference type="EMBL" id="JANBPT010000049">
    <property type="protein sequence ID" value="KAJ1929053.1"/>
    <property type="molecule type" value="Genomic_DNA"/>
</dbReference>
<evidence type="ECO:0000256" key="2">
    <source>
        <dbReference type="ARBA" id="ARBA00022980"/>
    </source>
</evidence>
<comment type="similarity">
    <text evidence="1">Belongs to the eukaryotic ribosomal protein eL13 family.</text>
</comment>
<dbReference type="Pfam" id="PF01294">
    <property type="entry name" value="Ribosomal_L13e"/>
    <property type="match status" value="1"/>
</dbReference>
<dbReference type="GO" id="GO:0003735">
    <property type="term" value="F:structural constituent of ribosome"/>
    <property type="evidence" value="ECO:0007669"/>
    <property type="project" value="InterPro"/>
</dbReference>
<evidence type="ECO:0000256" key="3">
    <source>
        <dbReference type="ARBA" id="ARBA00023274"/>
    </source>
</evidence>
<dbReference type="OrthoDB" id="10264538at2759"/>
<keyword evidence="3" id="KW-0687">Ribonucleoprotein</keyword>
<dbReference type="PANTHER" id="PTHR11722">
    <property type="entry name" value="60S RIBOSOMAL PROTEIN L13"/>
    <property type="match status" value="1"/>
</dbReference>
<dbReference type="GO" id="GO:0003723">
    <property type="term" value="F:RNA binding"/>
    <property type="evidence" value="ECO:0007669"/>
    <property type="project" value="TreeGrafter"/>
</dbReference>
<dbReference type="HAMAP" id="MF_00499">
    <property type="entry name" value="Ribosomal_eL13"/>
    <property type="match status" value="1"/>
</dbReference>
<protein>
    <submittedName>
        <fullName evidence="4">60S ribosomal protein L13</fullName>
    </submittedName>
</protein>
<evidence type="ECO:0000256" key="1">
    <source>
        <dbReference type="ARBA" id="ARBA00005640"/>
    </source>
</evidence>
<evidence type="ECO:0000313" key="4">
    <source>
        <dbReference type="EMBL" id="KAJ1929053.1"/>
    </source>
</evidence>
<dbReference type="Gene3D" id="1.20.5.110">
    <property type="match status" value="1"/>
</dbReference>
<evidence type="ECO:0000313" key="5">
    <source>
        <dbReference type="Proteomes" id="UP001150569"/>
    </source>
</evidence>
<keyword evidence="5" id="KW-1185">Reference proteome</keyword>